<keyword evidence="2" id="KW-0560">Oxidoreductase</keyword>
<dbReference type="PANTHER" id="PTHR42685:SF18">
    <property type="entry name" value="DIGERANYLGERANYLGLYCEROPHOSPHOLIPID REDUCTASE"/>
    <property type="match status" value="1"/>
</dbReference>
<keyword evidence="3" id="KW-1185">Reference proteome</keyword>
<protein>
    <submittedName>
        <fullName evidence="2">NAD(P)/FAD-dependent oxidoreductase</fullName>
        <ecNumber evidence="2">1.-.-.-</ecNumber>
    </submittedName>
</protein>
<proteinExistence type="predicted"/>
<comment type="caution">
    <text evidence="2">The sequence shown here is derived from an EMBL/GenBank/DDBJ whole genome shotgun (WGS) entry which is preliminary data.</text>
</comment>
<dbReference type="GO" id="GO:0016491">
    <property type="term" value="F:oxidoreductase activity"/>
    <property type="evidence" value="ECO:0007669"/>
    <property type="project" value="UniProtKB-KW"/>
</dbReference>
<dbReference type="Proteomes" id="UP001556196">
    <property type="component" value="Unassembled WGS sequence"/>
</dbReference>
<evidence type="ECO:0000259" key="1">
    <source>
        <dbReference type="Pfam" id="PF01494"/>
    </source>
</evidence>
<evidence type="ECO:0000313" key="2">
    <source>
        <dbReference type="EMBL" id="MEW9805030.1"/>
    </source>
</evidence>
<dbReference type="Gene3D" id="3.50.50.60">
    <property type="entry name" value="FAD/NAD(P)-binding domain"/>
    <property type="match status" value="1"/>
</dbReference>
<dbReference type="SUPFAM" id="SSF51905">
    <property type="entry name" value="FAD/NAD(P)-binding domain"/>
    <property type="match status" value="1"/>
</dbReference>
<sequence length="418" mass="44538">MLEISDSCDVLIVGARCAGAATAILLARAGYDVRLIDHAREIGDALSTHALMRPGVAMLDRLGVLPRIIQADTPAVTRTRFAYGQVDQLDIAIRPMGGAAGLYAPRRYVLDRILCDAAVSAGAVLSLGTKFDAVVRDASGRVVGAELRLRDGTRKTLRANLVVGADGRNSTVAQAVGARTICQDPRHASIAFGYFDGIPNEGYRWHFDAGLQVGLIPTTDGKHCVFGACRPSEFDERFGHAPLSGIVGSLSQWEPGISSHLAQDGGGEPLRRFAGAPGHIRECAGPGWALVGDAGCYMDPATAHGITEALLDAGRLASSWIEDQGSLGAYRDRRDAHTMAMFAITQRIASFDWDLDELVSLHVDLNNEMRSELAGVDGMLVSRGARDWRTEPGAAFPIRREVGHGGATFARQQGSDIG</sequence>
<dbReference type="PRINTS" id="PR00420">
    <property type="entry name" value="RNGMNOXGNASE"/>
</dbReference>
<reference evidence="2 3" key="1">
    <citation type="submission" date="2024-06" db="EMBL/GenBank/DDBJ databases">
        <authorList>
            <person name="Tuo L."/>
        </authorList>
    </citation>
    <scope>NUCLEOTIDE SEQUENCE [LARGE SCALE GENOMIC DNA]</scope>
    <source>
        <strain evidence="2 3">ZMM04-5</strain>
    </source>
</reference>
<dbReference type="PANTHER" id="PTHR42685">
    <property type="entry name" value="GERANYLGERANYL DIPHOSPHATE REDUCTASE"/>
    <property type="match status" value="1"/>
</dbReference>
<dbReference type="InterPro" id="IPR002938">
    <property type="entry name" value="FAD-bd"/>
</dbReference>
<accession>A0ABV3QW66</accession>
<gene>
    <name evidence="2" type="ORF">ABUE31_03410</name>
</gene>
<name>A0ABV3QW66_9HYPH</name>
<organism evidence="2 3">
    <name type="scientific">Mesorhizobium marinum</name>
    <dbReference type="NCBI Taxonomy" id="3228790"/>
    <lineage>
        <taxon>Bacteria</taxon>
        <taxon>Pseudomonadati</taxon>
        <taxon>Pseudomonadota</taxon>
        <taxon>Alphaproteobacteria</taxon>
        <taxon>Hyphomicrobiales</taxon>
        <taxon>Phyllobacteriaceae</taxon>
        <taxon>Mesorhizobium</taxon>
    </lineage>
</organism>
<dbReference type="EMBL" id="JBFOCI010000001">
    <property type="protein sequence ID" value="MEW9805030.1"/>
    <property type="molecule type" value="Genomic_DNA"/>
</dbReference>
<dbReference type="InterPro" id="IPR036188">
    <property type="entry name" value="FAD/NAD-bd_sf"/>
</dbReference>
<dbReference type="Pfam" id="PF01494">
    <property type="entry name" value="FAD_binding_3"/>
    <property type="match status" value="1"/>
</dbReference>
<dbReference type="RefSeq" id="WP_367722081.1">
    <property type="nucleotide sequence ID" value="NZ_JBFOCI010000001.1"/>
</dbReference>
<feature type="domain" description="FAD-binding" evidence="1">
    <location>
        <begin position="8"/>
        <end position="181"/>
    </location>
</feature>
<dbReference type="EC" id="1.-.-.-" evidence="2"/>
<evidence type="ECO:0000313" key="3">
    <source>
        <dbReference type="Proteomes" id="UP001556196"/>
    </source>
</evidence>
<dbReference type="InterPro" id="IPR050407">
    <property type="entry name" value="Geranylgeranyl_reductase"/>
</dbReference>